<evidence type="ECO:0000313" key="1">
    <source>
        <dbReference type="EMBL" id="MFC5747476.1"/>
    </source>
</evidence>
<dbReference type="Proteomes" id="UP001596074">
    <property type="component" value="Unassembled WGS sequence"/>
</dbReference>
<proteinExistence type="predicted"/>
<accession>A0ABW0ZX35</accession>
<organism evidence="1 2">
    <name type="scientific">Actinomadura rugatobispora</name>
    <dbReference type="NCBI Taxonomy" id="1994"/>
    <lineage>
        <taxon>Bacteria</taxon>
        <taxon>Bacillati</taxon>
        <taxon>Actinomycetota</taxon>
        <taxon>Actinomycetes</taxon>
        <taxon>Streptosporangiales</taxon>
        <taxon>Thermomonosporaceae</taxon>
        <taxon>Actinomadura</taxon>
    </lineage>
</organism>
<gene>
    <name evidence="1" type="ORF">ACFPZN_17740</name>
</gene>
<dbReference type="RefSeq" id="WP_378283094.1">
    <property type="nucleotide sequence ID" value="NZ_JBHSON010000022.1"/>
</dbReference>
<protein>
    <submittedName>
        <fullName evidence="1">Uncharacterized protein</fullName>
    </submittedName>
</protein>
<reference evidence="2" key="1">
    <citation type="journal article" date="2019" name="Int. J. Syst. Evol. Microbiol.">
        <title>The Global Catalogue of Microorganisms (GCM) 10K type strain sequencing project: providing services to taxonomists for standard genome sequencing and annotation.</title>
        <authorList>
            <consortium name="The Broad Institute Genomics Platform"/>
            <consortium name="The Broad Institute Genome Sequencing Center for Infectious Disease"/>
            <person name="Wu L."/>
            <person name="Ma J."/>
        </authorList>
    </citation>
    <scope>NUCLEOTIDE SEQUENCE [LARGE SCALE GENOMIC DNA]</scope>
    <source>
        <strain evidence="2">KCTC 42087</strain>
    </source>
</reference>
<sequence>MDSIKDVEGLRSLLWNEVPEARSAIKALDQRCAEIASEYGEEPFVGVYEYISEIFWWEVFEPALKRGERQVVDRCFRIVEILLEKSDNFIREAVLIRVVVHLQELPSVRILAGDNLLKELRG</sequence>
<keyword evidence="2" id="KW-1185">Reference proteome</keyword>
<evidence type="ECO:0000313" key="2">
    <source>
        <dbReference type="Proteomes" id="UP001596074"/>
    </source>
</evidence>
<comment type="caution">
    <text evidence="1">The sequence shown here is derived from an EMBL/GenBank/DDBJ whole genome shotgun (WGS) entry which is preliminary data.</text>
</comment>
<name>A0ABW0ZX35_9ACTN</name>
<dbReference type="EMBL" id="JBHSON010000022">
    <property type="protein sequence ID" value="MFC5747476.1"/>
    <property type="molecule type" value="Genomic_DNA"/>
</dbReference>